<keyword evidence="5" id="KW-0539">Nucleus</keyword>
<dbReference type="InterPro" id="IPR005508">
    <property type="entry name" value="At2g31720-like"/>
</dbReference>
<dbReference type="Pfam" id="PF03754">
    <property type="entry name" value="At2g31720-like"/>
    <property type="match status" value="1"/>
</dbReference>
<keyword evidence="4" id="KW-0804">Transcription</keyword>
<dbReference type="InterPro" id="IPR015300">
    <property type="entry name" value="DNA-bd_pseudobarrel_sf"/>
</dbReference>
<protein>
    <submittedName>
        <fullName evidence="7">B3 domain-containing protein At1g05920-like</fullName>
    </submittedName>
</protein>
<dbReference type="GeneID" id="107027397"/>
<keyword evidence="3" id="KW-0238">DNA-binding</keyword>
<keyword evidence="6" id="KW-1185">Reference proteome</keyword>
<evidence type="ECO:0000313" key="6">
    <source>
        <dbReference type="Proteomes" id="UP000694930"/>
    </source>
</evidence>
<dbReference type="PANTHER" id="PTHR31541">
    <property type="entry name" value="B3 DOMAIN PLANT PROTEIN-RELATED"/>
    <property type="match status" value="1"/>
</dbReference>
<dbReference type="SUPFAM" id="SSF101936">
    <property type="entry name" value="DNA-binding pseudobarrel domain"/>
    <property type="match status" value="1"/>
</dbReference>
<dbReference type="Proteomes" id="UP000694930">
    <property type="component" value="Chromosome 8"/>
</dbReference>
<keyword evidence="2" id="KW-0805">Transcription regulation</keyword>
<sequence length="227" mass="26641">MYRESRYRQCTSTLIVGEFIDRVPNMINPEPIEKFQDFEVSVIPKIDSLSVITEPIEKIQDFEVPVIPKIEKPEKKRRKNRVSEAVMPDELKKKIEELGVSISKVSLVIEKQLYKTDLSETHMRLSIPVNQVVNYDEFLNAQEKGILDSRDSCNRISTIKFNLIEPSLEICNINLTKWPMKSSYIYVLLNDWMSVHQRNGLKVNMMVQLWFFRKDEDPWLALVVPHD</sequence>
<dbReference type="PANTHER" id="PTHR31541:SF62">
    <property type="entry name" value="TF-B3 DOMAIN-CONTAINING PROTEIN"/>
    <property type="match status" value="1"/>
</dbReference>
<dbReference type="Gene3D" id="2.40.330.10">
    <property type="entry name" value="DNA-binding pseudobarrel domain"/>
    <property type="match status" value="1"/>
</dbReference>
<organism evidence="6 7">
    <name type="scientific">Solanum pennellii</name>
    <name type="common">Tomato</name>
    <name type="synonym">Lycopersicon pennellii</name>
    <dbReference type="NCBI Taxonomy" id="28526"/>
    <lineage>
        <taxon>Eukaryota</taxon>
        <taxon>Viridiplantae</taxon>
        <taxon>Streptophyta</taxon>
        <taxon>Embryophyta</taxon>
        <taxon>Tracheophyta</taxon>
        <taxon>Spermatophyta</taxon>
        <taxon>Magnoliopsida</taxon>
        <taxon>eudicotyledons</taxon>
        <taxon>Gunneridae</taxon>
        <taxon>Pentapetalae</taxon>
        <taxon>asterids</taxon>
        <taxon>lamiids</taxon>
        <taxon>Solanales</taxon>
        <taxon>Solanaceae</taxon>
        <taxon>Solanoideae</taxon>
        <taxon>Solaneae</taxon>
        <taxon>Solanum</taxon>
        <taxon>Solanum subgen. Lycopersicon</taxon>
    </lineage>
</organism>
<dbReference type="RefSeq" id="XP_015084056.1">
    <property type="nucleotide sequence ID" value="XM_015228570.1"/>
</dbReference>
<evidence type="ECO:0000256" key="3">
    <source>
        <dbReference type="ARBA" id="ARBA00023125"/>
    </source>
</evidence>
<comment type="subcellular location">
    <subcellularLocation>
        <location evidence="1">Nucleus</location>
    </subcellularLocation>
</comment>
<proteinExistence type="predicted"/>
<evidence type="ECO:0000313" key="7">
    <source>
        <dbReference type="RefSeq" id="XP_015084056.1"/>
    </source>
</evidence>
<evidence type="ECO:0000256" key="1">
    <source>
        <dbReference type="ARBA" id="ARBA00004123"/>
    </source>
</evidence>
<reference evidence="6" key="1">
    <citation type="journal article" date="2014" name="Nat. Genet.">
        <title>The genome of the stress-tolerant wild tomato species Solanum pennellii.</title>
        <authorList>
            <person name="Bolger A."/>
            <person name="Scossa F."/>
            <person name="Bolger M.E."/>
            <person name="Lanz C."/>
            <person name="Maumus F."/>
            <person name="Tohge T."/>
            <person name="Quesneville H."/>
            <person name="Alseekh S."/>
            <person name="Sorensen I."/>
            <person name="Lichtenstein G."/>
            <person name="Fich E.A."/>
            <person name="Conte M."/>
            <person name="Keller H."/>
            <person name="Schneeberger K."/>
            <person name="Schwacke R."/>
            <person name="Ofner I."/>
            <person name="Vrebalov J."/>
            <person name="Xu Y."/>
            <person name="Osorio S."/>
            <person name="Aflitos S.A."/>
            <person name="Schijlen E."/>
            <person name="Jimenez-Gomez J.M."/>
            <person name="Ryngajllo M."/>
            <person name="Kimura S."/>
            <person name="Kumar R."/>
            <person name="Koenig D."/>
            <person name="Headland L.R."/>
            <person name="Maloof J.N."/>
            <person name="Sinha N."/>
            <person name="van Ham R.C."/>
            <person name="Lankhorst R.K."/>
            <person name="Mao L."/>
            <person name="Vogel A."/>
            <person name="Arsova B."/>
            <person name="Panstruga R."/>
            <person name="Fei Z."/>
            <person name="Rose J.K."/>
            <person name="Zamir D."/>
            <person name="Carrari F."/>
            <person name="Giovannoni J.J."/>
            <person name="Weigel D."/>
            <person name="Usadel B."/>
            <person name="Fernie A.R."/>
        </authorList>
    </citation>
    <scope>NUCLEOTIDE SEQUENCE [LARGE SCALE GENOMIC DNA]</scope>
    <source>
        <strain evidence="6">cv. LA0716</strain>
    </source>
</reference>
<reference evidence="7" key="2">
    <citation type="submission" date="2025-08" db="UniProtKB">
        <authorList>
            <consortium name="RefSeq"/>
        </authorList>
    </citation>
    <scope>IDENTIFICATION</scope>
</reference>
<gene>
    <name evidence="7" type="primary">LOC107027397</name>
</gene>
<evidence type="ECO:0000256" key="2">
    <source>
        <dbReference type="ARBA" id="ARBA00023015"/>
    </source>
</evidence>
<name>A0ABM1HDV4_SOLPN</name>
<evidence type="ECO:0000256" key="4">
    <source>
        <dbReference type="ARBA" id="ARBA00023163"/>
    </source>
</evidence>
<accession>A0ABM1HDV4</accession>
<evidence type="ECO:0000256" key="5">
    <source>
        <dbReference type="ARBA" id="ARBA00023242"/>
    </source>
</evidence>